<proteinExistence type="predicted"/>
<gene>
    <name evidence="2 4" type="ORF">P152DRAFT_461207</name>
</gene>
<evidence type="ECO:0000313" key="2">
    <source>
        <dbReference type="EMBL" id="KAF1809816.1"/>
    </source>
</evidence>
<dbReference type="Proteomes" id="UP000504638">
    <property type="component" value="Unplaced"/>
</dbReference>
<evidence type="ECO:0000256" key="1">
    <source>
        <dbReference type="SAM" id="MobiDB-lite"/>
    </source>
</evidence>
<dbReference type="EMBL" id="ML975170">
    <property type="protein sequence ID" value="KAF1809816.1"/>
    <property type="molecule type" value="Genomic_DNA"/>
</dbReference>
<feature type="region of interest" description="Disordered" evidence="1">
    <location>
        <begin position="1"/>
        <end position="30"/>
    </location>
</feature>
<name>A0A6G1FVT3_9PEZI</name>
<feature type="region of interest" description="Disordered" evidence="1">
    <location>
        <begin position="42"/>
        <end position="86"/>
    </location>
</feature>
<evidence type="ECO:0000313" key="3">
    <source>
        <dbReference type="Proteomes" id="UP000504638"/>
    </source>
</evidence>
<reference evidence="2 4" key="1">
    <citation type="submission" date="2020-01" db="EMBL/GenBank/DDBJ databases">
        <authorList>
            <consortium name="DOE Joint Genome Institute"/>
            <person name="Haridas S."/>
            <person name="Albert R."/>
            <person name="Binder M."/>
            <person name="Bloem J."/>
            <person name="Labutti K."/>
            <person name="Salamov A."/>
            <person name="Andreopoulos B."/>
            <person name="Baker S.E."/>
            <person name="Barry K."/>
            <person name="Bills G."/>
            <person name="Bluhm B.H."/>
            <person name="Cannon C."/>
            <person name="Castanera R."/>
            <person name="Culley D.E."/>
            <person name="Daum C."/>
            <person name="Ezra D."/>
            <person name="Gonzalez J.B."/>
            <person name="Henrissat B."/>
            <person name="Kuo A."/>
            <person name="Liang C."/>
            <person name="Lipzen A."/>
            <person name="Lutzoni F."/>
            <person name="Magnuson J."/>
            <person name="Mondo S."/>
            <person name="Nolan M."/>
            <person name="Ohm R."/>
            <person name="Pangilinan J."/>
            <person name="Park H.-J."/>
            <person name="Ramirez L."/>
            <person name="Alfaro M."/>
            <person name="Sun H."/>
            <person name="Tritt A."/>
            <person name="Yoshinaga Y."/>
            <person name="Zwiers L.-H."/>
            <person name="Turgeon B.G."/>
            <person name="Goodwin S.B."/>
            <person name="Spatafora J.W."/>
            <person name="Crous P.W."/>
            <person name="Grigoriev I.V."/>
        </authorList>
    </citation>
    <scope>NUCLEOTIDE SEQUENCE</scope>
    <source>
        <strain evidence="2 4">CBS 781.70</strain>
    </source>
</reference>
<dbReference type="RefSeq" id="XP_033531447.1">
    <property type="nucleotide sequence ID" value="XM_033680073.1"/>
</dbReference>
<feature type="compositionally biased region" description="Polar residues" evidence="1">
    <location>
        <begin position="21"/>
        <end position="30"/>
    </location>
</feature>
<dbReference type="GeneID" id="54420643"/>
<sequence length="110" mass="12794">MEVESDSPPTEQDEQREIENETPQTRTTGEQLFEEIVEDTAAEELAKINTDRLNPSQKRSRDEEQEPMIVGGYSMRRTVGQRGAKVQRLAALRRIRRKEKQRKPSENEPK</sequence>
<feature type="compositionally biased region" description="Acidic residues" evidence="1">
    <location>
        <begin position="1"/>
        <end position="12"/>
    </location>
</feature>
<dbReference type="AlphaFoldDB" id="A0A6G1FVT3"/>
<accession>A0A6G1FVT3</accession>
<organism evidence="2">
    <name type="scientific">Eremomyces bilateralis CBS 781.70</name>
    <dbReference type="NCBI Taxonomy" id="1392243"/>
    <lineage>
        <taxon>Eukaryota</taxon>
        <taxon>Fungi</taxon>
        <taxon>Dikarya</taxon>
        <taxon>Ascomycota</taxon>
        <taxon>Pezizomycotina</taxon>
        <taxon>Dothideomycetes</taxon>
        <taxon>Dothideomycetes incertae sedis</taxon>
        <taxon>Eremomycetales</taxon>
        <taxon>Eremomycetaceae</taxon>
        <taxon>Eremomyces</taxon>
    </lineage>
</organism>
<keyword evidence="3" id="KW-1185">Reference proteome</keyword>
<reference evidence="4" key="2">
    <citation type="submission" date="2020-04" db="EMBL/GenBank/DDBJ databases">
        <authorList>
            <consortium name="NCBI Genome Project"/>
        </authorList>
    </citation>
    <scope>NUCLEOTIDE SEQUENCE</scope>
    <source>
        <strain evidence="4">CBS 781.70</strain>
    </source>
</reference>
<protein>
    <submittedName>
        <fullName evidence="2 4">Uncharacterized protein</fullName>
    </submittedName>
</protein>
<reference evidence="4" key="3">
    <citation type="submission" date="2025-04" db="UniProtKB">
        <authorList>
            <consortium name="RefSeq"/>
        </authorList>
    </citation>
    <scope>IDENTIFICATION</scope>
    <source>
        <strain evidence="4">CBS 781.70</strain>
    </source>
</reference>
<evidence type="ECO:0000313" key="4">
    <source>
        <dbReference type="RefSeq" id="XP_033531447.1"/>
    </source>
</evidence>